<accession>A0A9R1NF57</accession>
<protein>
    <submittedName>
        <fullName evidence="2">Uncharacterized protein</fullName>
    </submittedName>
</protein>
<gene>
    <name evidence="2" type="ORF">CFC21_111552</name>
</gene>
<dbReference type="AlphaFoldDB" id="A0A9R1NF57"/>
<feature type="region of interest" description="Disordered" evidence="1">
    <location>
        <begin position="19"/>
        <end position="44"/>
    </location>
</feature>
<reference evidence="2" key="2">
    <citation type="submission" date="2020-03" db="EMBL/GenBank/DDBJ databases">
        <title>The second near-complete assembly of the hexaploid bread wheat (Triticum aestivum) genome.</title>
        <authorList>
            <person name="Zimin A.V."/>
            <person name="Puiu D."/>
            <person name="Shumante A."/>
            <person name="Alonge M."/>
            <person name="Salzberg S.L."/>
        </authorList>
    </citation>
    <scope>NUCLEOTIDE SEQUENCE</scope>
    <source>
        <tissue evidence="2">Leaf</tissue>
    </source>
</reference>
<dbReference type="EMBL" id="CM022231">
    <property type="protein sequence ID" value="KAF7111552.1"/>
    <property type="molecule type" value="Genomic_DNA"/>
</dbReference>
<comment type="caution">
    <text evidence="2">The sequence shown here is derived from an EMBL/GenBank/DDBJ whole genome shotgun (WGS) entry which is preliminary data.</text>
</comment>
<evidence type="ECO:0000256" key="1">
    <source>
        <dbReference type="SAM" id="MobiDB-lite"/>
    </source>
</evidence>
<reference evidence="2" key="1">
    <citation type="journal article" date="2017" name="Gigascience">
        <title>The first near-complete assembly of the hexaploid bread wheat genome, Triticum aestivum.</title>
        <authorList>
            <person name="Zimin A.V."/>
            <person name="Puiu D."/>
            <person name="Hall R."/>
            <person name="Kingan S."/>
            <person name="Clavijo B.J."/>
            <person name="Salzberg S.L."/>
        </authorList>
    </citation>
    <scope>NUCLEOTIDE SEQUENCE</scope>
    <source>
        <tissue evidence="2">Leaf</tissue>
    </source>
</reference>
<feature type="non-terminal residue" evidence="2">
    <location>
        <position position="1"/>
    </location>
</feature>
<dbReference type="Proteomes" id="UP000815260">
    <property type="component" value="Chromosome 7D"/>
</dbReference>
<name>A0A9R1NF57_WHEAT</name>
<proteinExistence type="predicted"/>
<feature type="non-terminal residue" evidence="2">
    <location>
        <position position="157"/>
    </location>
</feature>
<evidence type="ECO:0000313" key="2">
    <source>
        <dbReference type="EMBL" id="KAF7111552.1"/>
    </source>
</evidence>
<sequence>GAAVDSEAPAIRARHRLRPLAAPRRHDQPLALLPRRPADAREAAPGRIRRPLSRCYRRRLPNLWARVYSRTAEAAGSTPLPVIVYFRGLHARGRHVPSLLPRAGLRRRLRQLPPRARAPLPGRLRGLRGRAPLPRIQLHRPPCRRHLRPGGRPFALL</sequence>
<organism evidence="2">
    <name type="scientific">Triticum aestivum</name>
    <name type="common">Wheat</name>
    <dbReference type="NCBI Taxonomy" id="4565"/>
    <lineage>
        <taxon>Eukaryota</taxon>
        <taxon>Viridiplantae</taxon>
        <taxon>Streptophyta</taxon>
        <taxon>Embryophyta</taxon>
        <taxon>Tracheophyta</taxon>
        <taxon>Spermatophyta</taxon>
        <taxon>Magnoliopsida</taxon>
        <taxon>Liliopsida</taxon>
        <taxon>Poales</taxon>
        <taxon>Poaceae</taxon>
        <taxon>BOP clade</taxon>
        <taxon>Pooideae</taxon>
        <taxon>Triticodae</taxon>
        <taxon>Triticeae</taxon>
        <taxon>Triticinae</taxon>
        <taxon>Triticum</taxon>
    </lineage>
</organism>